<dbReference type="RefSeq" id="WP_145218605.1">
    <property type="nucleotide sequence ID" value="NZ_CP036269.1"/>
</dbReference>
<dbReference type="KEGG" id="gaz:Pan241w_38160"/>
<reference evidence="2 3" key="1">
    <citation type="submission" date="2019-02" db="EMBL/GenBank/DDBJ databases">
        <title>Deep-cultivation of Planctomycetes and their phenomic and genomic characterization uncovers novel biology.</title>
        <authorList>
            <person name="Wiegand S."/>
            <person name="Jogler M."/>
            <person name="Boedeker C."/>
            <person name="Pinto D."/>
            <person name="Vollmers J."/>
            <person name="Rivas-Marin E."/>
            <person name="Kohn T."/>
            <person name="Peeters S.H."/>
            <person name="Heuer A."/>
            <person name="Rast P."/>
            <person name="Oberbeckmann S."/>
            <person name="Bunk B."/>
            <person name="Jeske O."/>
            <person name="Meyerdierks A."/>
            <person name="Storesund J.E."/>
            <person name="Kallscheuer N."/>
            <person name="Luecker S."/>
            <person name="Lage O.M."/>
            <person name="Pohl T."/>
            <person name="Merkel B.J."/>
            <person name="Hornburger P."/>
            <person name="Mueller R.-W."/>
            <person name="Bruemmer F."/>
            <person name="Labrenz M."/>
            <person name="Spormann A.M."/>
            <person name="Op den Camp H."/>
            <person name="Overmann J."/>
            <person name="Amann R."/>
            <person name="Jetten M.S.M."/>
            <person name="Mascher T."/>
            <person name="Medema M.H."/>
            <person name="Devos D.P."/>
            <person name="Kaster A.-K."/>
            <person name="Ovreas L."/>
            <person name="Rohde M."/>
            <person name="Galperin M.Y."/>
            <person name="Jogler C."/>
        </authorList>
    </citation>
    <scope>NUCLEOTIDE SEQUENCE [LARGE SCALE GENOMIC DNA]</scope>
    <source>
        <strain evidence="2 3">Pan241w</strain>
    </source>
</reference>
<organism evidence="2 3">
    <name type="scientific">Gimesia alba</name>
    <dbReference type="NCBI Taxonomy" id="2527973"/>
    <lineage>
        <taxon>Bacteria</taxon>
        <taxon>Pseudomonadati</taxon>
        <taxon>Planctomycetota</taxon>
        <taxon>Planctomycetia</taxon>
        <taxon>Planctomycetales</taxon>
        <taxon>Planctomycetaceae</taxon>
        <taxon>Gimesia</taxon>
    </lineage>
</organism>
<evidence type="ECO:0000256" key="1">
    <source>
        <dbReference type="SAM" id="SignalP"/>
    </source>
</evidence>
<dbReference type="EMBL" id="CP036269">
    <property type="protein sequence ID" value="QDT43714.1"/>
    <property type="molecule type" value="Genomic_DNA"/>
</dbReference>
<evidence type="ECO:0000313" key="2">
    <source>
        <dbReference type="EMBL" id="QDT43714.1"/>
    </source>
</evidence>
<keyword evidence="1" id="KW-0732">Signal</keyword>
<dbReference type="PANTHER" id="PTHR43143:SF1">
    <property type="entry name" value="SERINE_THREONINE-PROTEIN PHOSPHATASE CPPED1"/>
    <property type="match status" value="1"/>
</dbReference>
<accession>A0A517RIL3</accession>
<evidence type="ECO:0008006" key="4">
    <source>
        <dbReference type="Google" id="ProtNLM"/>
    </source>
</evidence>
<dbReference type="Proteomes" id="UP000317171">
    <property type="component" value="Chromosome"/>
</dbReference>
<dbReference type="SUPFAM" id="SSF56300">
    <property type="entry name" value="Metallo-dependent phosphatases"/>
    <property type="match status" value="1"/>
</dbReference>
<feature type="chain" id="PRO_5021876371" description="Calcineurin-like phosphoesterase domain-containing protein" evidence="1">
    <location>
        <begin position="23"/>
        <end position="287"/>
    </location>
</feature>
<dbReference type="PANTHER" id="PTHR43143">
    <property type="entry name" value="METALLOPHOSPHOESTERASE, CALCINEURIN SUPERFAMILY"/>
    <property type="match status" value="1"/>
</dbReference>
<feature type="signal peptide" evidence="1">
    <location>
        <begin position="1"/>
        <end position="22"/>
    </location>
</feature>
<dbReference type="Gene3D" id="3.60.21.10">
    <property type="match status" value="1"/>
</dbReference>
<protein>
    <recommendedName>
        <fullName evidence="4">Calcineurin-like phosphoesterase domain-containing protein</fullName>
    </recommendedName>
</protein>
<proteinExistence type="predicted"/>
<evidence type="ECO:0000313" key="3">
    <source>
        <dbReference type="Proteomes" id="UP000317171"/>
    </source>
</evidence>
<gene>
    <name evidence="2" type="ORF">Pan241w_38160</name>
</gene>
<dbReference type="OrthoDB" id="58809at2"/>
<name>A0A517RIL3_9PLAN</name>
<dbReference type="AlphaFoldDB" id="A0A517RIL3"/>
<sequence length="287" mass="32937" precursor="true">MRFKTSPLGLLLILFTVSTAVGQNQPEPDVQTKPGVTFYVMGDVPYKPVEDARLPKQMKAIPDDAEFVVHLGDIKGGAAPCDEAIYRKVFGMLRKSKKPVFIIPGDNEWNDCPDPDQAWRLWEQYFMRFDRRWQHTLPVIRQWEREENFSFVKGGVLFVGLNIVGGRVHDAAEWKQRHAADLDWVRRNLRRYGKDVTSLVLLGHAKPVPNHNDFFDPFSKEAMQFEKPILYIHGDGHVWIYDRPFAAKNILRVEVDQGGIAPPLKVTVTGDKTNPFQFDRRNGKPAK</sequence>
<keyword evidence="3" id="KW-1185">Reference proteome</keyword>
<dbReference type="InterPro" id="IPR029052">
    <property type="entry name" value="Metallo-depent_PP-like"/>
</dbReference>
<dbReference type="InterPro" id="IPR051918">
    <property type="entry name" value="STPP_CPPED1"/>
</dbReference>